<dbReference type="Proteomes" id="UP000289886">
    <property type="component" value="Unassembled WGS sequence"/>
</dbReference>
<dbReference type="EMBL" id="SCEB01215894">
    <property type="protein sequence ID" value="RXM27122.1"/>
    <property type="molecule type" value="Genomic_DNA"/>
</dbReference>
<name>A0A444TW42_ACIRT</name>
<organism evidence="1 2">
    <name type="scientific">Acipenser ruthenus</name>
    <name type="common">Sterlet sturgeon</name>
    <dbReference type="NCBI Taxonomy" id="7906"/>
    <lineage>
        <taxon>Eukaryota</taxon>
        <taxon>Metazoa</taxon>
        <taxon>Chordata</taxon>
        <taxon>Craniata</taxon>
        <taxon>Vertebrata</taxon>
        <taxon>Euteleostomi</taxon>
        <taxon>Actinopterygii</taxon>
        <taxon>Chondrostei</taxon>
        <taxon>Acipenseriformes</taxon>
        <taxon>Acipenseridae</taxon>
        <taxon>Acipenser</taxon>
    </lineage>
</organism>
<comment type="caution">
    <text evidence="1">The sequence shown here is derived from an EMBL/GenBank/DDBJ whole genome shotgun (WGS) entry which is preliminary data.</text>
</comment>
<protein>
    <submittedName>
        <fullName evidence="1">Uncharacterized protein</fullName>
    </submittedName>
</protein>
<accession>A0A444TW42</accession>
<keyword evidence="2" id="KW-1185">Reference proteome</keyword>
<sequence>MGGFMSATDSEEQIDINALADVAIPDNLTAEDCEAMVEFDSRDEMAGELTELLEAVTADRHPQVEEVEETEEDTAPQLSLKEQLQAVDTFRRICQNRGFENGYEAARKIERDLHLEEVNSKKQTTLDKYFLNCA</sequence>
<gene>
    <name evidence="1" type="ORF">EOD39_5360</name>
</gene>
<proteinExistence type="predicted"/>
<dbReference type="AlphaFoldDB" id="A0A444TW42"/>
<reference evidence="1 2" key="1">
    <citation type="submission" date="2019-01" db="EMBL/GenBank/DDBJ databases">
        <title>Draft Genome and Complete Hox-Cluster Characterization of the Sterlet Sturgeon (Acipenser ruthenus).</title>
        <authorList>
            <person name="Wei Q."/>
        </authorList>
    </citation>
    <scope>NUCLEOTIDE SEQUENCE [LARGE SCALE GENOMIC DNA]</scope>
    <source>
        <strain evidence="1">WHYD16114868_AA</strain>
        <tissue evidence="1">Blood</tissue>
    </source>
</reference>
<evidence type="ECO:0000313" key="1">
    <source>
        <dbReference type="EMBL" id="RXM27122.1"/>
    </source>
</evidence>
<evidence type="ECO:0000313" key="2">
    <source>
        <dbReference type="Proteomes" id="UP000289886"/>
    </source>
</evidence>